<dbReference type="CTD" id="9819469"/>
<accession>A0A6A5GFZ7</accession>
<feature type="compositionally biased region" description="Basic and acidic residues" evidence="1">
    <location>
        <begin position="102"/>
        <end position="116"/>
    </location>
</feature>
<comment type="caution">
    <text evidence="2">The sequence shown here is derived from an EMBL/GenBank/DDBJ whole genome shotgun (WGS) entry which is preliminary data.</text>
</comment>
<gene>
    <name evidence="2" type="ORF">GCK72_020241</name>
</gene>
<dbReference type="GeneID" id="9819469"/>
<evidence type="ECO:0000313" key="2">
    <source>
        <dbReference type="EMBL" id="KAF1753684.1"/>
    </source>
</evidence>
<sequence>MAVLEVTIHFLVSFVVDTEDGEAITAVVVEEIMEDGEATMEVDVEETMEDGETTTTEEIVGLKIQMDLTAEETEEDVVETKGDEETEEATENASLTTFLDQSSDKLTSREFSHSLS</sequence>
<proteinExistence type="predicted"/>
<dbReference type="EMBL" id="WUAV01000005">
    <property type="protein sequence ID" value="KAF1753684.1"/>
    <property type="molecule type" value="Genomic_DNA"/>
</dbReference>
<feature type="compositionally biased region" description="Polar residues" evidence="1">
    <location>
        <begin position="92"/>
        <end position="101"/>
    </location>
</feature>
<dbReference type="AlphaFoldDB" id="A0A6A5GFZ7"/>
<reference evidence="2 3" key="1">
    <citation type="submission" date="2019-12" db="EMBL/GenBank/DDBJ databases">
        <title>Chromosome-level assembly of the Caenorhabditis remanei genome.</title>
        <authorList>
            <person name="Teterina A.A."/>
            <person name="Willis J.H."/>
            <person name="Phillips P.C."/>
        </authorList>
    </citation>
    <scope>NUCLEOTIDE SEQUENCE [LARGE SCALE GENOMIC DNA]</scope>
    <source>
        <strain evidence="2 3">PX506</strain>
        <tissue evidence="2">Whole organism</tissue>
    </source>
</reference>
<feature type="region of interest" description="Disordered" evidence="1">
    <location>
        <begin position="70"/>
        <end position="116"/>
    </location>
</feature>
<evidence type="ECO:0000313" key="3">
    <source>
        <dbReference type="Proteomes" id="UP000483820"/>
    </source>
</evidence>
<name>A0A6A5GFZ7_CAERE</name>
<dbReference type="KEGG" id="crq:GCK72_020241"/>
<evidence type="ECO:0000256" key="1">
    <source>
        <dbReference type="SAM" id="MobiDB-lite"/>
    </source>
</evidence>
<organism evidence="2 3">
    <name type="scientific">Caenorhabditis remanei</name>
    <name type="common">Caenorhabditis vulgaris</name>
    <dbReference type="NCBI Taxonomy" id="31234"/>
    <lineage>
        <taxon>Eukaryota</taxon>
        <taxon>Metazoa</taxon>
        <taxon>Ecdysozoa</taxon>
        <taxon>Nematoda</taxon>
        <taxon>Chromadorea</taxon>
        <taxon>Rhabditida</taxon>
        <taxon>Rhabditina</taxon>
        <taxon>Rhabditomorpha</taxon>
        <taxon>Rhabditoidea</taxon>
        <taxon>Rhabditidae</taxon>
        <taxon>Peloderinae</taxon>
        <taxon>Caenorhabditis</taxon>
    </lineage>
</organism>
<dbReference type="RefSeq" id="XP_053582385.1">
    <property type="nucleotide sequence ID" value="XM_053733472.1"/>
</dbReference>
<dbReference type="Proteomes" id="UP000483820">
    <property type="component" value="Chromosome V"/>
</dbReference>
<protein>
    <submittedName>
        <fullName evidence="2">Uncharacterized protein</fullName>
    </submittedName>
</protein>